<dbReference type="SMART" id="SM00479">
    <property type="entry name" value="EXOIII"/>
    <property type="match status" value="1"/>
</dbReference>
<organism evidence="2 3">
    <name type="scientific">Mariniphaga sediminis</name>
    <dbReference type="NCBI Taxonomy" id="1628158"/>
    <lineage>
        <taxon>Bacteria</taxon>
        <taxon>Pseudomonadati</taxon>
        <taxon>Bacteroidota</taxon>
        <taxon>Bacteroidia</taxon>
        <taxon>Marinilabiliales</taxon>
        <taxon>Prolixibacteraceae</taxon>
        <taxon>Mariniphaga</taxon>
    </lineage>
</organism>
<keyword evidence="2" id="KW-0540">Nuclease</keyword>
<dbReference type="EMBL" id="QWET01000004">
    <property type="protein sequence ID" value="RIH65932.1"/>
    <property type="molecule type" value="Genomic_DNA"/>
</dbReference>
<dbReference type="Gene3D" id="3.30.420.10">
    <property type="entry name" value="Ribonuclease H-like superfamily/Ribonuclease H"/>
    <property type="match status" value="1"/>
</dbReference>
<dbReference type="Proteomes" id="UP000266441">
    <property type="component" value="Unassembled WGS sequence"/>
</dbReference>
<dbReference type="CDD" id="cd06127">
    <property type="entry name" value="DEDDh"/>
    <property type="match status" value="1"/>
</dbReference>
<dbReference type="GO" id="GO:0008408">
    <property type="term" value="F:3'-5' exonuclease activity"/>
    <property type="evidence" value="ECO:0007669"/>
    <property type="project" value="TreeGrafter"/>
</dbReference>
<dbReference type="Pfam" id="PF00929">
    <property type="entry name" value="RNase_T"/>
    <property type="match status" value="1"/>
</dbReference>
<keyword evidence="2" id="KW-0378">Hydrolase</keyword>
<dbReference type="RefSeq" id="WP_119349167.1">
    <property type="nucleotide sequence ID" value="NZ_JBFHKJ010000020.1"/>
</dbReference>
<dbReference type="AlphaFoldDB" id="A0A399D5J1"/>
<dbReference type="GO" id="GO:0005829">
    <property type="term" value="C:cytosol"/>
    <property type="evidence" value="ECO:0007669"/>
    <property type="project" value="TreeGrafter"/>
</dbReference>
<protein>
    <submittedName>
        <fullName evidence="2">3'-5' exonuclease</fullName>
    </submittedName>
</protein>
<dbReference type="PANTHER" id="PTHR30231">
    <property type="entry name" value="DNA POLYMERASE III SUBUNIT EPSILON"/>
    <property type="match status" value="1"/>
</dbReference>
<gene>
    <name evidence="2" type="ORF">D1164_06610</name>
</gene>
<sequence length="268" mass="30695">MQLQLKNPVVFLDLETTGIDIVKDRIVEIALLKVQLDGSEEELLYRVNPEIPISAEATRVHGITNEDVANEPKFKEVAKKLAKFIEGCDLAGFNSNRFDIPLLAEEFLRADIDIDMKKRKFIDVQAIFHKMEKRTLAAAYLFYCKKPLTDAHSALADTRATYEVLKSQLETYQGVEYEDNKGKKSTPIVNDVEKLSEFSAYDHNVDFVGRIVYNDKGVEVFNFGKNKGVPVEKVLEEQPGYFGWIMNSEFPLYTKKVLTQIKLRMMEK</sequence>
<keyword evidence="3" id="KW-1185">Reference proteome</keyword>
<dbReference type="GO" id="GO:0003676">
    <property type="term" value="F:nucleic acid binding"/>
    <property type="evidence" value="ECO:0007669"/>
    <property type="project" value="InterPro"/>
</dbReference>
<name>A0A399D5J1_9BACT</name>
<dbReference type="InterPro" id="IPR012337">
    <property type="entry name" value="RNaseH-like_sf"/>
</dbReference>
<evidence type="ECO:0000313" key="3">
    <source>
        <dbReference type="Proteomes" id="UP000266441"/>
    </source>
</evidence>
<accession>A0A399D5J1</accession>
<proteinExistence type="predicted"/>
<dbReference type="PANTHER" id="PTHR30231:SF41">
    <property type="entry name" value="DNA POLYMERASE III SUBUNIT EPSILON"/>
    <property type="match status" value="1"/>
</dbReference>
<reference evidence="2 3" key="1">
    <citation type="journal article" date="2015" name="Int. J. Syst. Evol. Microbiol.">
        <title>Mariniphaga sediminis sp. nov., isolated from coastal sediment.</title>
        <authorList>
            <person name="Wang F.Q."/>
            <person name="Shen Q.Y."/>
            <person name="Chen G.J."/>
            <person name="Du Z.J."/>
        </authorList>
    </citation>
    <scope>NUCLEOTIDE SEQUENCE [LARGE SCALE GENOMIC DNA]</scope>
    <source>
        <strain evidence="2 3">SY21</strain>
    </source>
</reference>
<evidence type="ECO:0000313" key="2">
    <source>
        <dbReference type="EMBL" id="RIH65932.1"/>
    </source>
</evidence>
<keyword evidence="2" id="KW-0269">Exonuclease</keyword>
<dbReference type="InterPro" id="IPR013520">
    <property type="entry name" value="Ribonucl_H"/>
</dbReference>
<evidence type="ECO:0000259" key="1">
    <source>
        <dbReference type="SMART" id="SM00479"/>
    </source>
</evidence>
<dbReference type="GO" id="GO:0045004">
    <property type="term" value="P:DNA replication proofreading"/>
    <property type="evidence" value="ECO:0007669"/>
    <property type="project" value="TreeGrafter"/>
</dbReference>
<comment type="caution">
    <text evidence="2">The sequence shown here is derived from an EMBL/GenBank/DDBJ whole genome shotgun (WGS) entry which is preliminary data.</text>
</comment>
<feature type="domain" description="Exonuclease" evidence="1">
    <location>
        <begin position="8"/>
        <end position="174"/>
    </location>
</feature>
<dbReference type="SUPFAM" id="SSF53098">
    <property type="entry name" value="Ribonuclease H-like"/>
    <property type="match status" value="1"/>
</dbReference>
<dbReference type="OrthoDB" id="9791657at2"/>
<dbReference type="InterPro" id="IPR036397">
    <property type="entry name" value="RNaseH_sf"/>
</dbReference>